<dbReference type="EMBL" id="BAAAHH010000018">
    <property type="protein sequence ID" value="GAA0957120.1"/>
    <property type="molecule type" value="Genomic_DNA"/>
</dbReference>
<evidence type="ECO:0000256" key="1">
    <source>
        <dbReference type="SAM" id="Coils"/>
    </source>
</evidence>
<proteinExistence type="predicted"/>
<evidence type="ECO:0000313" key="3">
    <source>
        <dbReference type="Proteomes" id="UP001500665"/>
    </source>
</evidence>
<protein>
    <recommendedName>
        <fullName evidence="4">Phage derived Gp49-like protein DUF891</fullName>
    </recommendedName>
</protein>
<reference evidence="2 3" key="1">
    <citation type="journal article" date="2019" name="Int. J. Syst. Evol. Microbiol.">
        <title>The Global Catalogue of Microorganisms (GCM) 10K type strain sequencing project: providing services to taxonomists for standard genome sequencing and annotation.</title>
        <authorList>
            <consortium name="The Broad Institute Genomics Platform"/>
            <consortium name="The Broad Institute Genome Sequencing Center for Infectious Disease"/>
            <person name="Wu L."/>
            <person name="Ma J."/>
        </authorList>
    </citation>
    <scope>NUCLEOTIDE SEQUENCE [LARGE SCALE GENOMIC DNA]</scope>
    <source>
        <strain evidence="2 3">JCM 10696</strain>
    </source>
</reference>
<dbReference type="Proteomes" id="UP001500665">
    <property type="component" value="Unassembled WGS sequence"/>
</dbReference>
<feature type="coiled-coil region" evidence="1">
    <location>
        <begin position="86"/>
        <end position="113"/>
    </location>
</feature>
<dbReference type="Pfam" id="PF05973">
    <property type="entry name" value="Gp49"/>
    <property type="match status" value="1"/>
</dbReference>
<dbReference type="InterPro" id="IPR009241">
    <property type="entry name" value="HigB-like"/>
</dbReference>
<name>A0ABN1RH75_9ACTN</name>
<evidence type="ECO:0008006" key="4">
    <source>
        <dbReference type="Google" id="ProtNLM"/>
    </source>
</evidence>
<evidence type="ECO:0000313" key="2">
    <source>
        <dbReference type="EMBL" id="GAA0957120.1"/>
    </source>
</evidence>
<sequence length="129" mass="15233">MYNQNVITWWQIEIEPEVRQWLELLTDRHYDKAERAADMLASQPTTLGEPYSRHLGGKVRELRFVLDGNAVRITYWLAPKQRIVLLTVFRKTRQREEAEIERARQAQKVCEAEHGSAAHIYDRSKEETP</sequence>
<comment type="caution">
    <text evidence="2">The sequence shown here is derived from an EMBL/GenBank/DDBJ whole genome shotgun (WGS) entry which is preliminary data.</text>
</comment>
<keyword evidence="3" id="KW-1185">Reference proteome</keyword>
<gene>
    <name evidence="2" type="ORF">GCM10009550_44020</name>
</gene>
<organism evidence="2 3">
    <name type="scientific">Actinocorallia libanotica</name>
    <dbReference type="NCBI Taxonomy" id="46162"/>
    <lineage>
        <taxon>Bacteria</taxon>
        <taxon>Bacillati</taxon>
        <taxon>Actinomycetota</taxon>
        <taxon>Actinomycetes</taxon>
        <taxon>Streptosporangiales</taxon>
        <taxon>Thermomonosporaceae</taxon>
        <taxon>Actinocorallia</taxon>
    </lineage>
</organism>
<accession>A0ABN1RH75</accession>
<keyword evidence="1" id="KW-0175">Coiled coil</keyword>